<evidence type="ECO:0000256" key="1">
    <source>
        <dbReference type="SAM" id="Phobius"/>
    </source>
</evidence>
<keyword evidence="1" id="KW-1133">Transmembrane helix</keyword>
<proteinExistence type="predicted"/>
<dbReference type="STRING" id="935700.jaqu_06700"/>
<reference evidence="2 3" key="1">
    <citation type="submission" date="2015-02" db="EMBL/GenBank/DDBJ databases">
        <title>Genome Sequence of Jannaschia aquimarina DSM28248, a member of the Roseobacter clade.</title>
        <authorList>
            <person name="Voget S."/>
            <person name="Daniel R."/>
        </authorList>
    </citation>
    <scope>NUCLEOTIDE SEQUENCE [LARGE SCALE GENOMIC DNA]</scope>
    <source>
        <strain evidence="2 3">GSW-M26</strain>
    </source>
</reference>
<dbReference type="AlphaFoldDB" id="A0A0D1CRQ7"/>
<evidence type="ECO:0000313" key="3">
    <source>
        <dbReference type="Proteomes" id="UP000032232"/>
    </source>
</evidence>
<feature type="transmembrane region" description="Helical" evidence="1">
    <location>
        <begin position="86"/>
        <end position="106"/>
    </location>
</feature>
<comment type="caution">
    <text evidence="2">The sequence shown here is derived from an EMBL/GenBank/DDBJ whole genome shotgun (WGS) entry which is preliminary data.</text>
</comment>
<dbReference type="PATRIC" id="fig|935700.4.peg.708"/>
<dbReference type="EMBL" id="JYFE01000017">
    <property type="protein sequence ID" value="KIT17482.1"/>
    <property type="molecule type" value="Genomic_DNA"/>
</dbReference>
<evidence type="ECO:0000313" key="2">
    <source>
        <dbReference type="EMBL" id="KIT17482.1"/>
    </source>
</evidence>
<keyword evidence="3" id="KW-1185">Reference proteome</keyword>
<dbReference type="OrthoDB" id="8759010at2"/>
<dbReference type="RefSeq" id="WP_043917633.1">
    <property type="nucleotide sequence ID" value="NZ_FZPF01000002.1"/>
</dbReference>
<accession>A0A0D1CRQ7</accession>
<name>A0A0D1CRQ7_9RHOB</name>
<gene>
    <name evidence="2" type="ORF">jaqu_06700</name>
</gene>
<organism evidence="2 3">
    <name type="scientific">Jannaschia aquimarina</name>
    <dbReference type="NCBI Taxonomy" id="935700"/>
    <lineage>
        <taxon>Bacteria</taxon>
        <taxon>Pseudomonadati</taxon>
        <taxon>Pseudomonadota</taxon>
        <taxon>Alphaproteobacteria</taxon>
        <taxon>Rhodobacterales</taxon>
        <taxon>Roseobacteraceae</taxon>
        <taxon>Jannaschia</taxon>
    </lineage>
</organism>
<sequence length="214" mass="23209">MAAIRIGSVLLLMLAVLPFGLYSLLRGAALGTPDEVASRLFHEDALAPTAALYLHMVAGGALSILAPLQLLGAVRRRWPAIHRGTGRVTLGLAGITGLGGLIYIGALGTIGGLWMSFGFALYGALVIAVAWATWRSAVDRSPTHPDWAARMVVLALGSWLYRVQYGLWELGTGGIGVREDFTGWFDRIQVLAFYLPWLMALELWLARRRSHAFP</sequence>
<feature type="transmembrane region" description="Helical" evidence="1">
    <location>
        <begin position="112"/>
        <end position="135"/>
    </location>
</feature>
<keyword evidence="1" id="KW-0472">Membrane</keyword>
<evidence type="ECO:0008006" key="4">
    <source>
        <dbReference type="Google" id="ProtNLM"/>
    </source>
</evidence>
<protein>
    <recommendedName>
        <fullName evidence="4">Membrane protein (DUF2306)</fullName>
    </recommendedName>
</protein>
<feature type="transmembrane region" description="Helical" evidence="1">
    <location>
        <begin position="51"/>
        <end position="74"/>
    </location>
</feature>
<keyword evidence="1" id="KW-0812">Transmembrane</keyword>
<dbReference type="Proteomes" id="UP000032232">
    <property type="component" value="Unassembled WGS sequence"/>
</dbReference>